<protein>
    <submittedName>
        <fullName evidence="10">Neutral alpha-glucosidase C (inferred by orthology to a human protein)</fullName>
    </submittedName>
</protein>
<dbReference type="InterPro" id="IPR000322">
    <property type="entry name" value="Glyco_hydro_31_TIM"/>
</dbReference>
<evidence type="ECO:0000259" key="7">
    <source>
        <dbReference type="Pfam" id="PF01055"/>
    </source>
</evidence>
<dbReference type="SUPFAM" id="SSF51445">
    <property type="entry name" value="(Trans)glycosidases"/>
    <property type="match status" value="1"/>
</dbReference>
<dbReference type="PANTHER" id="PTHR22762:SF54">
    <property type="entry name" value="BCDNA.GH04962"/>
    <property type="match status" value="1"/>
</dbReference>
<keyword evidence="5 6" id="KW-0326">Glycosidase</keyword>
<gene>
    <name evidence="8" type="ORF">ASIM_LOCUS6604</name>
</gene>
<sequence length="76" mass="9213">MAGAYQPFFRAHAHIDCKRREPWLFSEKTTALIRDAIRQRYSFLPYWYTLFYEHMLTGKPVMRPLWAEFPDDENAL</sequence>
<name>A0A0M3JGR2_ANISI</name>
<evidence type="ECO:0000256" key="2">
    <source>
        <dbReference type="ARBA" id="ARBA00022729"/>
    </source>
</evidence>
<dbReference type="Proteomes" id="UP000267096">
    <property type="component" value="Unassembled WGS sequence"/>
</dbReference>
<dbReference type="Pfam" id="PF01055">
    <property type="entry name" value="Glyco_hydro_31_2nd"/>
    <property type="match status" value="1"/>
</dbReference>
<keyword evidence="4" id="KW-0325">Glycoprotein</keyword>
<proteinExistence type="inferred from homology"/>
<evidence type="ECO:0000256" key="5">
    <source>
        <dbReference type="ARBA" id="ARBA00023295"/>
    </source>
</evidence>
<keyword evidence="3 6" id="KW-0378">Hydrolase</keyword>
<evidence type="ECO:0000256" key="4">
    <source>
        <dbReference type="ARBA" id="ARBA00023180"/>
    </source>
</evidence>
<reference evidence="8 9" key="2">
    <citation type="submission" date="2018-11" db="EMBL/GenBank/DDBJ databases">
        <authorList>
            <consortium name="Pathogen Informatics"/>
        </authorList>
    </citation>
    <scope>NUCLEOTIDE SEQUENCE [LARGE SCALE GENOMIC DNA]</scope>
</reference>
<keyword evidence="9" id="KW-1185">Reference proteome</keyword>
<dbReference type="GO" id="GO:0006491">
    <property type="term" value="P:N-glycan processing"/>
    <property type="evidence" value="ECO:0007669"/>
    <property type="project" value="TreeGrafter"/>
</dbReference>
<evidence type="ECO:0000256" key="1">
    <source>
        <dbReference type="ARBA" id="ARBA00007806"/>
    </source>
</evidence>
<evidence type="ECO:0000256" key="6">
    <source>
        <dbReference type="RuleBase" id="RU361185"/>
    </source>
</evidence>
<dbReference type="AlphaFoldDB" id="A0A0M3JGR2"/>
<dbReference type="Gene3D" id="3.20.20.80">
    <property type="entry name" value="Glycosidases"/>
    <property type="match status" value="1"/>
</dbReference>
<dbReference type="PANTHER" id="PTHR22762">
    <property type="entry name" value="ALPHA-GLUCOSIDASE"/>
    <property type="match status" value="1"/>
</dbReference>
<dbReference type="GO" id="GO:0090599">
    <property type="term" value="F:alpha-glucosidase activity"/>
    <property type="evidence" value="ECO:0007669"/>
    <property type="project" value="TreeGrafter"/>
</dbReference>
<evidence type="ECO:0000313" key="9">
    <source>
        <dbReference type="Proteomes" id="UP000267096"/>
    </source>
</evidence>
<dbReference type="GO" id="GO:0005975">
    <property type="term" value="P:carbohydrate metabolic process"/>
    <property type="evidence" value="ECO:0007669"/>
    <property type="project" value="InterPro"/>
</dbReference>
<evidence type="ECO:0000313" key="8">
    <source>
        <dbReference type="EMBL" id="VDK27384.1"/>
    </source>
</evidence>
<accession>A0A0M3JGR2</accession>
<evidence type="ECO:0000256" key="3">
    <source>
        <dbReference type="ARBA" id="ARBA00022801"/>
    </source>
</evidence>
<dbReference type="WBParaSite" id="ASIM_0000681801-mRNA-1">
    <property type="protein sequence ID" value="ASIM_0000681801-mRNA-1"/>
    <property type="gene ID" value="ASIM_0000681801"/>
</dbReference>
<dbReference type="OrthoDB" id="3237269at2759"/>
<evidence type="ECO:0000313" key="10">
    <source>
        <dbReference type="WBParaSite" id="ASIM_0000681801-mRNA-1"/>
    </source>
</evidence>
<reference evidence="10" key="1">
    <citation type="submission" date="2017-02" db="UniProtKB">
        <authorList>
            <consortium name="WormBaseParasite"/>
        </authorList>
    </citation>
    <scope>IDENTIFICATION</scope>
</reference>
<dbReference type="InterPro" id="IPR017853">
    <property type="entry name" value="GH"/>
</dbReference>
<organism evidence="10">
    <name type="scientific">Anisakis simplex</name>
    <name type="common">Herring worm</name>
    <dbReference type="NCBI Taxonomy" id="6269"/>
    <lineage>
        <taxon>Eukaryota</taxon>
        <taxon>Metazoa</taxon>
        <taxon>Ecdysozoa</taxon>
        <taxon>Nematoda</taxon>
        <taxon>Chromadorea</taxon>
        <taxon>Rhabditida</taxon>
        <taxon>Spirurina</taxon>
        <taxon>Ascaridomorpha</taxon>
        <taxon>Ascaridoidea</taxon>
        <taxon>Anisakidae</taxon>
        <taxon>Anisakis</taxon>
        <taxon>Anisakis simplex complex</taxon>
    </lineage>
</organism>
<comment type="similarity">
    <text evidence="1 6">Belongs to the glycosyl hydrolase 31 family.</text>
</comment>
<dbReference type="EMBL" id="UYRR01014591">
    <property type="protein sequence ID" value="VDK27384.1"/>
    <property type="molecule type" value="Genomic_DNA"/>
</dbReference>
<feature type="domain" description="Glycoside hydrolase family 31 TIM barrel" evidence="7">
    <location>
        <begin position="2"/>
        <end position="50"/>
    </location>
</feature>
<keyword evidence="2" id="KW-0732">Signal</keyword>